<dbReference type="SUPFAM" id="SSF88697">
    <property type="entry name" value="PUA domain-like"/>
    <property type="match status" value="1"/>
</dbReference>
<evidence type="ECO:0000313" key="10">
    <source>
        <dbReference type="EMBL" id="MBT1444704.1"/>
    </source>
</evidence>
<dbReference type="InterPro" id="IPR001057">
    <property type="entry name" value="Glu/AcGlu_kinase"/>
</dbReference>
<reference evidence="10 11" key="1">
    <citation type="submission" date="2021-05" db="EMBL/GenBank/DDBJ databases">
        <title>Shewanella sp. JM162201.</title>
        <authorList>
            <person name="Xu S."/>
            <person name="Li A."/>
        </authorList>
    </citation>
    <scope>NUCLEOTIDE SEQUENCE [LARGE SCALE GENOMIC DNA]</scope>
    <source>
        <strain evidence="10 11">JM162201</strain>
    </source>
</reference>
<evidence type="ECO:0000256" key="5">
    <source>
        <dbReference type="ARBA" id="ARBA00022741"/>
    </source>
</evidence>
<protein>
    <recommendedName>
        <fullName evidence="8">Glutamate 5-kinase</fullName>
        <ecNumber evidence="8">2.7.2.11</ecNumber>
    </recommendedName>
    <alternativeName>
        <fullName evidence="8">Gamma-glutamyl kinase</fullName>
        <shortName evidence="8">GK</shortName>
    </alternativeName>
</protein>
<comment type="pathway">
    <text evidence="8">Amino-acid biosynthesis; L-proline biosynthesis; L-glutamate 5-semialdehyde from L-glutamate: step 1/2.</text>
</comment>
<keyword evidence="7 8" id="KW-0067">ATP-binding</keyword>
<dbReference type="InterPro" id="IPR041739">
    <property type="entry name" value="G5K_ProB"/>
</dbReference>
<keyword evidence="3 8" id="KW-0641">Proline biosynthesis</keyword>
<feature type="binding site" evidence="8">
    <location>
        <begin position="215"/>
        <end position="221"/>
    </location>
    <ligand>
        <name>ATP</name>
        <dbReference type="ChEBI" id="CHEBI:30616"/>
    </ligand>
</feature>
<feature type="binding site" evidence="8">
    <location>
        <position position="54"/>
    </location>
    <ligand>
        <name>substrate</name>
    </ligand>
</feature>
<dbReference type="InterPro" id="IPR036974">
    <property type="entry name" value="PUA_sf"/>
</dbReference>
<sequence>MDASEQGYRRVVVKLGTSVLTSGSKSLDKAHMVELARQMAGLMKSGVEVVLVTSGAIAAGREHLGYPVLPDTMAHKQLLAAVGQSQLILAWSQLFSIYGLQVGQLLLTRADLHDRERYLNARDTLNALLSQGIIPIINENDAVATAEIKVGDNDNLSARAALLCDADLLMLLTDQKGLFNADPRKDPNATLISEVEHIDDSLRLIAGGSASGLGTGGMSTKLEAADIARRAGIEVVIASGHHPEVIRKVAAKEAVGTRFLAIESPLESRKQWILAGPKARGRLHLDAGAVKAVTASGRSLLSKGVVKVDGDFGRGDTIELICPQGRVIARGIARYPASAMAAIAGKHSDDIETVLGYDYGDALVHRNDMVVLELKADGDARTLAVNEDTGARG</sequence>
<dbReference type="PIRSF" id="PIRSF000729">
    <property type="entry name" value="GK"/>
    <property type="match status" value="1"/>
</dbReference>
<proteinExistence type="inferred from homology"/>
<dbReference type="Pfam" id="PF01472">
    <property type="entry name" value="PUA"/>
    <property type="match status" value="1"/>
</dbReference>
<dbReference type="CDD" id="cd04242">
    <property type="entry name" value="AAK_G5K_ProB"/>
    <property type="match status" value="1"/>
</dbReference>
<feature type="binding site" evidence="8">
    <location>
        <position position="153"/>
    </location>
    <ligand>
        <name>substrate</name>
    </ligand>
</feature>
<dbReference type="InterPro" id="IPR036393">
    <property type="entry name" value="AceGlu_kinase-like_sf"/>
</dbReference>
<comment type="caution">
    <text evidence="10">The sequence shown here is derived from an EMBL/GenBank/DDBJ whole genome shotgun (WGS) entry which is preliminary data.</text>
</comment>
<evidence type="ECO:0000256" key="6">
    <source>
        <dbReference type="ARBA" id="ARBA00022777"/>
    </source>
</evidence>
<dbReference type="HAMAP" id="MF_00456">
    <property type="entry name" value="ProB"/>
    <property type="match status" value="1"/>
</dbReference>
<feature type="domain" description="PUA" evidence="9">
    <location>
        <begin position="281"/>
        <end position="364"/>
    </location>
</feature>
<evidence type="ECO:0000256" key="4">
    <source>
        <dbReference type="ARBA" id="ARBA00022679"/>
    </source>
</evidence>
<keyword evidence="1 8" id="KW-0963">Cytoplasm</keyword>
<dbReference type="InterPro" id="IPR001048">
    <property type="entry name" value="Asp/Glu/Uridylate_kinase"/>
</dbReference>
<dbReference type="GO" id="GO:0004349">
    <property type="term" value="F:glutamate 5-kinase activity"/>
    <property type="evidence" value="ECO:0007669"/>
    <property type="project" value="UniProtKB-EC"/>
</dbReference>
<comment type="similarity">
    <text evidence="8">Belongs to the glutamate 5-kinase family.</text>
</comment>
<comment type="catalytic activity">
    <reaction evidence="8">
        <text>L-glutamate + ATP = L-glutamyl 5-phosphate + ADP</text>
        <dbReference type="Rhea" id="RHEA:14877"/>
        <dbReference type="ChEBI" id="CHEBI:29985"/>
        <dbReference type="ChEBI" id="CHEBI:30616"/>
        <dbReference type="ChEBI" id="CHEBI:58274"/>
        <dbReference type="ChEBI" id="CHEBI:456216"/>
        <dbReference type="EC" id="2.7.2.11"/>
    </reaction>
</comment>
<organism evidence="10 11">
    <name type="scientific">Shewanella jiangmenensis</name>
    <dbReference type="NCBI Taxonomy" id="2837387"/>
    <lineage>
        <taxon>Bacteria</taxon>
        <taxon>Pseudomonadati</taxon>
        <taxon>Pseudomonadota</taxon>
        <taxon>Gammaproteobacteria</taxon>
        <taxon>Alteromonadales</taxon>
        <taxon>Shewanellaceae</taxon>
        <taxon>Shewanella</taxon>
    </lineage>
</organism>
<dbReference type="SMART" id="SM00359">
    <property type="entry name" value="PUA"/>
    <property type="match status" value="1"/>
</dbReference>
<dbReference type="PROSITE" id="PS00902">
    <property type="entry name" value="GLUTAMATE_5_KINASE"/>
    <property type="match status" value="1"/>
</dbReference>
<keyword evidence="4 8" id="KW-0808">Transferase</keyword>
<keyword evidence="11" id="KW-1185">Reference proteome</keyword>
<dbReference type="PROSITE" id="PS50890">
    <property type="entry name" value="PUA"/>
    <property type="match status" value="1"/>
</dbReference>
<keyword evidence="6 8" id="KW-0418">Kinase</keyword>
<dbReference type="RefSeq" id="WP_214506909.1">
    <property type="nucleotide sequence ID" value="NZ_JAHEPS010000003.1"/>
</dbReference>
<dbReference type="InterPro" id="IPR002478">
    <property type="entry name" value="PUA"/>
</dbReference>
<dbReference type="InterPro" id="IPR005715">
    <property type="entry name" value="Glu_5kinase/COase_Synthase"/>
</dbReference>
<dbReference type="InterPro" id="IPR019797">
    <property type="entry name" value="Glutamate_5-kinase_CS"/>
</dbReference>
<dbReference type="PANTHER" id="PTHR43654:SF1">
    <property type="entry name" value="ISOPENTENYL PHOSPHATE KINASE"/>
    <property type="match status" value="1"/>
</dbReference>
<keyword evidence="5 8" id="KW-0547">Nucleotide-binding</keyword>
<dbReference type="NCBIfam" id="TIGR01027">
    <property type="entry name" value="proB"/>
    <property type="match status" value="1"/>
</dbReference>
<dbReference type="EMBL" id="JAHEPS010000003">
    <property type="protein sequence ID" value="MBT1444704.1"/>
    <property type="molecule type" value="Genomic_DNA"/>
</dbReference>
<gene>
    <name evidence="8 10" type="primary">proB</name>
    <name evidence="10" type="ORF">KJI95_09245</name>
</gene>
<comment type="subcellular location">
    <subcellularLocation>
        <location evidence="8">Cytoplasm</location>
    </subcellularLocation>
</comment>
<dbReference type="InterPro" id="IPR015947">
    <property type="entry name" value="PUA-like_sf"/>
</dbReference>
<evidence type="ECO:0000256" key="2">
    <source>
        <dbReference type="ARBA" id="ARBA00022605"/>
    </source>
</evidence>
<feature type="binding site" evidence="8">
    <location>
        <position position="14"/>
    </location>
    <ligand>
        <name>ATP</name>
        <dbReference type="ChEBI" id="CHEBI:30616"/>
    </ligand>
</feature>
<feature type="binding site" evidence="8">
    <location>
        <position position="141"/>
    </location>
    <ligand>
        <name>substrate</name>
    </ligand>
</feature>
<dbReference type="Proteomes" id="UP001195903">
    <property type="component" value="Unassembled WGS sequence"/>
</dbReference>
<dbReference type="CDD" id="cd21157">
    <property type="entry name" value="PUA_G5K"/>
    <property type="match status" value="1"/>
</dbReference>
<dbReference type="Pfam" id="PF00696">
    <property type="entry name" value="AA_kinase"/>
    <property type="match status" value="1"/>
</dbReference>
<evidence type="ECO:0000256" key="7">
    <source>
        <dbReference type="ARBA" id="ARBA00022840"/>
    </source>
</evidence>
<evidence type="ECO:0000256" key="1">
    <source>
        <dbReference type="ARBA" id="ARBA00022490"/>
    </source>
</evidence>
<keyword evidence="2 8" id="KW-0028">Amino-acid biosynthesis</keyword>
<dbReference type="PRINTS" id="PR00474">
    <property type="entry name" value="GLU5KINASE"/>
</dbReference>
<dbReference type="PANTHER" id="PTHR43654">
    <property type="entry name" value="GLUTAMATE 5-KINASE"/>
    <property type="match status" value="1"/>
</dbReference>
<name>A0ABS5V2M0_9GAMM</name>
<feature type="binding site" evidence="8">
    <location>
        <begin position="173"/>
        <end position="174"/>
    </location>
    <ligand>
        <name>ATP</name>
        <dbReference type="ChEBI" id="CHEBI:30616"/>
    </ligand>
</feature>
<evidence type="ECO:0000256" key="3">
    <source>
        <dbReference type="ARBA" id="ARBA00022650"/>
    </source>
</evidence>
<evidence type="ECO:0000313" key="11">
    <source>
        <dbReference type="Proteomes" id="UP001195903"/>
    </source>
</evidence>
<comment type="function">
    <text evidence="8">Catalyzes the transfer of a phosphate group to glutamate to form L-glutamate 5-phosphate.</text>
</comment>
<dbReference type="Gene3D" id="3.40.1160.10">
    <property type="entry name" value="Acetylglutamate kinase-like"/>
    <property type="match status" value="2"/>
</dbReference>
<accession>A0ABS5V2M0</accession>
<evidence type="ECO:0000259" key="9">
    <source>
        <dbReference type="SMART" id="SM00359"/>
    </source>
</evidence>
<dbReference type="SUPFAM" id="SSF53633">
    <property type="entry name" value="Carbamate kinase-like"/>
    <property type="match status" value="1"/>
</dbReference>
<dbReference type="EC" id="2.7.2.11" evidence="8"/>
<dbReference type="Gene3D" id="2.30.130.10">
    <property type="entry name" value="PUA domain"/>
    <property type="match status" value="1"/>
</dbReference>
<evidence type="ECO:0000256" key="8">
    <source>
        <dbReference type="HAMAP-Rule" id="MF_00456"/>
    </source>
</evidence>
<dbReference type="InterPro" id="IPR011529">
    <property type="entry name" value="Glu_5kinase"/>
</dbReference>